<dbReference type="Proteomes" id="UP000184383">
    <property type="component" value="Unassembled WGS sequence"/>
</dbReference>
<dbReference type="AlphaFoldDB" id="A0A1L9RV69"/>
<name>A0A1L9RV69_ASPWE</name>
<dbReference type="OrthoDB" id="3796275at2759"/>
<organism evidence="1 2">
    <name type="scientific">Aspergillus wentii DTO 134E9</name>
    <dbReference type="NCBI Taxonomy" id="1073089"/>
    <lineage>
        <taxon>Eukaryota</taxon>
        <taxon>Fungi</taxon>
        <taxon>Dikarya</taxon>
        <taxon>Ascomycota</taxon>
        <taxon>Pezizomycotina</taxon>
        <taxon>Eurotiomycetes</taxon>
        <taxon>Eurotiomycetidae</taxon>
        <taxon>Eurotiales</taxon>
        <taxon>Aspergillaceae</taxon>
        <taxon>Aspergillus</taxon>
        <taxon>Aspergillus subgen. Cremei</taxon>
    </lineage>
</organism>
<feature type="non-terminal residue" evidence="1">
    <location>
        <position position="189"/>
    </location>
</feature>
<keyword evidence="2" id="KW-1185">Reference proteome</keyword>
<protein>
    <submittedName>
        <fullName evidence="1">Uncharacterized protein</fullName>
    </submittedName>
</protein>
<dbReference type="VEuPathDB" id="FungiDB:ASPWEDRAFT_89636"/>
<sequence length="189" mass="20935">GREVMESSIPDLAIGPGKTRSNALHREVFVGQIRDWTTFNHEITQFYHGIDWRHHQKVISYKPGTNASTSNIFRARLSCGDEADVQCRFNSNVAIYMSPICDAAGVDITFGSFKTCLRVQSSSGIPDVVCRTNGGGLRVVGEVKTPWIMAHTLARAKATLGQIAAYMQEGKLKCGFIMNYSETIFVKQE</sequence>
<evidence type="ECO:0000313" key="1">
    <source>
        <dbReference type="EMBL" id="OJJ38819.1"/>
    </source>
</evidence>
<dbReference type="GeneID" id="63755433"/>
<gene>
    <name evidence="1" type="ORF">ASPWEDRAFT_89636</name>
</gene>
<dbReference type="EMBL" id="KV878210">
    <property type="protein sequence ID" value="OJJ38819.1"/>
    <property type="molecule type" value="Genomic_DNA"/>
</dbReference>
<evidence type="ECO:0000313" key="2">
    <source>
        <dbReference type="Proteomes" id="UP000184383"/>
    </source>
</evidence>
<accession>A0A1L9RV69</accession>
<feature type="non-terminal residue" evidence="1">
    <location>
        <position position="1"/>
    </location>
</feature>
<dbReference type="RefSeq" id="XP_040692495.1">
    <property type="nucleotide sequence ID" value="XM_040839585.1"/>
</dbReference>
<reference evidence="2" key="1">
    <citation type="journal article" date="2017" name="Genome Biol.">
        <title>Comparative genomics reveals high biological diversity and specific adaptations in the industrially and medically important fungal genus Aspergillus.</title>
        <authorList>
            <person name="de Vries R.P."/>
            <person name="Riley R."/>
            <person name="Wiebenga A."/>
            <person name="Aguilar-Osorio G."/>
            <person name="Amillis S."/>
            <person name="Uchima C.A."/>
            <person name="Anderluh G."/>
            <person name="Asadollahi M."/>
            <person name="Askin M."/>
            <person name="Barry K."/>
            <person name="Battaglia E."/>
            <person name="Bayram O."/>
            <person name="Benocci T."/>
            <person name="Braus-Stromeyer S.A."/>
            <person name="Caldana C."/>
            <person name="Canovas D."/>
            <person name="Cerqueira G.C."/>
            <person name="Chen F."/>
            <person name="Chen W."/>
            <person name="Choi C."/>
            <person name="Clum A."/>
            <person name="Dos Santos R.A."/>
            <person name="Damasio A.R."/>
            <person name="Diallinas G."/>
            <person name="Emri T."/>
            <person name="Fekete E."/>
            <person name="Flipphi M."/>
            <person name="Freyberg S."/>
            <person name="Gallo A."/>
            <person name="Gournas C."/>
            <person name="Habgood R."/>
            <person name="Hainaut M."/>
            <person name="Harispe M.L."/>
            <person name="Henrissat B."/>
            <person name="Hilden K.S."/>
            <person name="Hope R."/>
            <person name="Hossain A."/>
            <person name="Karabika E."/>
            <person name="Karaffa L."/>
            <person name="Karanyi Z."/>
            <person name="Krasevec N."/>
            <person name="Kuo A."/>
            <person name="Kusch H."/>
            <person name="LaButti K."/>
            <person name="Lagendijk E.L."/>
            <person name="Lapidus A."/>
            <person name="Levasseur A."/>
            <person name="Lindquist E."/>
            <person name="Lipzen A."/>
            <person name="Logrieco A.F."/>
            <person name="MacCabe A."/>
            <person name="Maekelae M.R."/>
            <person name="Malavazi I."/>
            <person name="Melin P."/>
            <person name="Meyer V."/>
            <person name="Mielnichuk N."/>
            <person name="Miskei M."/>
            <person name="Molnar A.P."/>
            <person name="Mule G."/>
            <person name="Ngan C.Y."/>
            <person name="Orejas M."/>
            <person name="Orosz E."/>
            <person name="Ouedraogo J.P."/>
            <person name="Overkamp K.M."/>
            <person name="Park H.-S."/>
            <person name="Perrone G."/>
            <person name="Piumi F."/>
            <person name="Punt P.J."/>
            <person name="Ram A.F."/>
            <person name="Ramon A."/>
            <person name="Rauscher S."/>
            <person name="Record E."/>
            <person name="Riano-Pachon D.M."/>
            <person name="Robert V."/>
            <person name="Roehrig J."/>
            <person name="Ruller R."/>
            <person name="Salamov A."/>
            <person name="Salih N.S."/>
            <person name="Samson R.A."/>
            <person name="Sandor E."/>
            <person name="Sanguinetti M."/>
            <person name="Schuetze T."/>
            <person name="Sepcic K."/>
            <person name="Shelest E."/>
            <person name="Sherlock G."/>
            <person name="Sophianopoulou V."/>
            <person name="Squina F.M."/>
            <person name="Sun H."/>
            <person name="Susca A."/>
            <person name="Todd R.B."/>
            <person name="Tsang A."/>
            <person name="Unkles S.E."/>
            <person name="van de Wiele N."/>
            <person name="van Rossen-Uffink D."/>
            <person name="Oliveira J.V."/>
            <person name="Vesth T.C."/>
            <person name="Visser J."/>
            <person name="Yu J.-H."/>
            <person name="Zhou M."/>
            <person name="Andersen M.R."/>
            <person name="Archer D.B."/>
            <person name="Baker S.E."/>
            <person name="Benoit I."/>
            <person name="Brakhage A.A."/>
            <person name="Braus G.H."/>
            <person name="Fischer R."/>
            <person name="Frisvad J.C."/>
            <person name="Goldman G.H."/>
            <person name="Houbraken J."/>
            <person name="Oakley B."/>
            <person name="Pocsi I."/>
            <person name="Scazzocchio C."/>
            <person name="Seiboth B."/>
            <person name="vanKuyk P.A."/>
            <person name="Wortman J."/>
            <person name="Dyer P.S."/>
            <person name="Grigoriev I.V."/>
        </authorList>
    </citation>
    <scope>NUCLEOTIDE SEQUENCE [LARGE SCALE GENOMIC DNA]</scope>
    <source>
        <strain evidence="2">DTO 134E9</strain>
    </source>
</reference>
<proteinExistence type="predicted"/>